<dbReference type="Pfam" id="PF02353">
    <property type="entry name" value="CMAS"/>
    <property type="match status" value="1"/>
</dbReference>
<organism evidence="7 8">
    <name type="scientific">Polystyrenella longa</name>
    <dbReference type="NCBI Taxonomy" id="2528007"/>
    <lineage>
        <taxon>Bacteria</taxon>
        <taxon>Pseudomonadati</taxon>
        <taxon>Planctomycetota</taxon>
        <taxon>Planctomycetia</taxon>
        <taxon>Planctomycetales</taxon>
        <taxon>Planctomycetaceae</taxon>
        <taxon>Polystyrenella</taxon>
    </lineage>
</organism>
<protein>
    <submittedName>
        <fullName evidence="7">Cyclopropane-fatty-acyl-phospholipid synthase</fullName>
        <ecNumber evidence="7">2.1.1.79</ecNumber>
    </submittedName>
</protein>
<evidence type="ECO:0000256" key="2">
    <source>
        <dbReference type="ARBA" id="ARBA00022603"/>
    </source>
</evidence>
<keyword evidence="4" id="KW-0949">S-adenosyl-L-methionine</keyword>
<dbReference type="PIRSF" id="PIRSF003085">
    <property type="entry name" value="CMAS"/>
    <property type="match status" value="1"/>
</dbReference>
<dbReference type="GO" id="GO:0008825">
    <property type="term" value="F:cyclopropane-fatty-acyl-phospholipid synthase activity"/>
    <property type="evidence" value="ECO:0007669"/>
    <property type="project" value="UniProtKB-EC"/>
</dbReference>
<dbReference type="AlphaFoldDB" id="A0A518CK70"/>
<dbReference type="InterPro" id="IPR003333">
    <property type="entry name" value="CMAS"/>
</dbReference>
<evidence type="ECO:0000256" key="4">
    <source>
        <dbReference type="ARBA" id="ARBA00022691"/>
    </source>
</evidence>
<keyword evidence="3 7" id="KW-0808">Transferase</keyword>
<gene>
    <name evidence="7" type="primary">cfa_1</name>
    <name evidence="7" type="ORF">Pla110_13320</name>
</gene>
<dbReference type="PANTHER" id="PTHR43667:SF2">
    <property type="entry name" value="FATTY ACID C-METHYL TRANSFERASE"/>
    <property type="match status" value="1"/>
</dbReference>
<evidence type="ECO:0000256" key="6">
    <source>
        <dbReference type="PIRSR" id="PIRSR003085-1"/>
    </source>
</evidence>
<dbReference type="SUPFAM" id="SSF53335">
    <property type="entry name" value="S-adenosyl-L-methionine-dependent methyltransferases"/>
    <property type="match status" value="1"/>
</dbReference>
<evidence type="ECO:0000256" key="5">
    <source>
        <dbReference type="ARBA" id="ARBA00023098"/>
    </source>
</evidence>
<dbReference type="Gene3D" id="3.40.50.150">
    <property type="entry name" value="Vaccinia Virus protein VP39"/>
    <property type="match status" value="1"/>
</dbReference>
<dbReference type="CDD" id="cd02440">
    <property type="entry name" value="AdoMet_MTases"/>
    <property type="match status" value="1"/>
</dbReference>
<dbReference type="EMBL" id="CP036281">
    <property type="protein sequence ID" value="QDU79621.1"/>
    <property type="molecule type" value="Genomic_DNA"/>
</dbReference>
<dbReference type="EC" id="2.1.1.79" evidence="7"/>
<comment type="similarity">
    <text evidence="1">Belongs to the CFA/CMAS family.</text>
</comment>
<evidence type="ECO:0000313" key="8">
    <source>
        <dbReference type="Proteomes" id="UP000317178"/>
    </source>
</evidence>
<evidence type="ECO:0000256" key="1">
    <source>
        <dbReference type="ARBA" id="ARBA00010815"/>
    </source>
</evidence>
<dbReference type="GO" id="GO:0032259">
    <property type="term" value="P:methylation"/>
    <property type="evidence" value="ECO:0007669"/>
    <property type="project" value="UniProtKB-KW"/>
</dbReference>
<dbReference type="InterPro" id="IPR050723">
    <property type="entry name" value="CFA/CMAS"/>
</dbReference>
<accession>A0A518CK70</accession>
<feature type="active site" evidence="6">
    <location>
        <position position="413"/>
    </location>
</feature>
<proteinExistence type="inferred from homology"/>
<dbReference type="KEGG" id="plon:Pla110_13320"/>
<name>A0A518CK70_9PLAN</name>
<dbReference type="GO" id="GO:0008610">
    <property type="term" value="P:lipid biosynthetic process"/>
    <property type="evidence" value="ECO:0007669"/>
    <property type="project" value="InterPro"/>
</dbReference>
<keyword evidence="8" id="KW-1185">Reference proteome</keyword>
<sequence>MSQMVSNSQWGNEESLAIPQCNSGQFISTDTNSQSEAALATLPRLYRQVLFRIFKKLHTGHLTIVEPSGTTQFGKIGSGLEATIHIQHPSFYGRVIREGGLGAAESYLQGEWTTNDLTSLLRLMVQNQTTLKGISRGRSWVARGIARLGHLLRDNSQAGSKRNIHEHYDLGNDFFKLFLDETMMYSSAYFENENTPLREASEAKLEMICRKLQLSPADHVLEIGTGWGGFAEYAARKCGCRITTTTISQEQYQFAKERIERAGMSEQVELLLEDYRDLQGTYDKLVSIEMIEAVGHRHLDGYFKACSQLLKADGTMLIQAITIPDQRYEQYQHSVDFIQKYIFPGGALPSVEAMLQSTSRTDLRLLDLQDFASHYSQTLRIWRDRFFANTTEIESQGFSERFQRMWEYYFCYCEAAFEERATGVSQLVFAKPEARLEVSGS</sequence>
<evidence type="ECO:0000256" key="3">
    <source>
        <dbReference type="ARBA" id="ARBA00022679"/>
    </source>
</evidence>
<dbReference type="InterPro" id="IPR029063">
    <property type="entry name" value="SAM-dependent_MTases_sf"/>
</dbReference>
<dbReference type="Proteomes" id="UP000317178">
    <property type="component" value="Chromosome"/>
</dbReference>
<dbReference type="RefSeq" id="WP_197440541.1">
    <property type="nucleotide sequence ID" value="NZ_CP036281.1"/>
</dbReference>
<keyword evidence="2 7" id="KW-0489">Methyltransferase</keyword>
<keyword evidence="5" id="KW-0443">Lipid metabolism</keyword>
<evidence type="ECO:0000313" key="7">
    <source>
        <dbReference type="EMBL" id="QDU79621.1"/>
    </source>
</evidence>
<dbReference type="PANTHER" id="PTHR43667">
    <property type="entry name" value="CYCLOPROPANE-FATTY-ACYL-PHOSPHOLIPID SYNTHASE"/>
    <property type="match status" value="1"/>
</dbReference>
<reference evidence="7 8" key="1">
    <citation type="submission" date="2019-02" db="EMBL/GenBank/DDBJ databases">
        <title>Deep-cultivation of Planctomycetes and their phenomic and genomic characterization uncovers novel biology.</title>
        <authorList>
            <person name="Wiegand S."/>
            <person name="Jogler M."/>
            <person name="Boedeker C."/>
            <person name="Pinto D."/>
            <person name="Vollmers J."/>
            <person name="Rivas-Marin E."/>
            <person name="Kohn T."/>
            <person name="Peeters S.H."/>
            <person name="Heuer A."/>
            <person name="Rast P."/>
            <person name="Oberbeckmann S."/>
            <person name="Bunk B."/>
            <person name="Jeske O."/>
            <person name="Meyerdierks A."/>
            <person name="Storesund J.E."/>
            <person name="Kallscheuer N."/>
            <person name="Luecker S."/>
            <person name="Lage O.M."/>
            <person name="Pohl T."/>
            <person name="Merkel B.J."/>
            <person name="Hornburger P."/>
            <person name="Mueller R.-W."/>
            <person name="Bruemmer F."/>
            <person name="Labrenz M."/>
            <person name="Spormann A.M."/>
            <person name="Op den Camp H."/>
            <person name="Overmann J."/>
            <person name="Amann R."/>
            <person name="Jetten M.S.M."/>
            <person name="Mascher T."/>
            <person name="Medema M.H."/>
            <person name="Devos D.P."/>
            <person name="Kaster A.-K."/>
            <person name="Ovreas L."/>
            <person name="Rohde M."/>
            <person name="Galperin M.Y."/>
            <person name="Jogler C."/>
        </authorList>
    </citation>
    <scope>NUCLEOTIDE SEQUENCE [LARGE SCALE GENOMIC DNA]</scope>
    <source>
        <strain evidence="7 8">Pla110</strain>
    </source>
</reference>